<dbReference type="SUPFAM" id="SSF56752">
    <property type="entry name" value="D-aminoacid aminotransferase-like PLP-dependent enzymes"/>
    <property type="match status" value="1"/>
</dbReference>
<dbReference type="RefSeq" id="WP_013324938.1">
    <property type="nucleotide sequence ID" value="NC_014501.1"/>
</dbReference>
<sequence>MFWYNGELVDGESLCLNITDPGLIYGATVFTTLRVYDQSLDHPLTHWQSHCDRLHRSIEVFGWQFPDWKRIRQGAALLSDYPVLRIVIFADGREWITGRTLAPDLEQRQQQGIRGWVAEDTLFQRSLAAHKTGNYLGAWLALQKAQQLGAQEAILIDSQGNWLETSTGNLWGWKNGCWWTPALRGEILPGIGRSHLLAALESQDIAVAQNEWTPDFIEDLEVIAYSNCVVEMVPFATILSPQGKLTFKTSHAALEQLRNIVLS</sequence>
<keyword evidence="2" id="KW-0808">Transferase</keyword>
<dbReference type="KEGG" id="cyj:Cyan7822_5011"/>
<dbReference type="InterPro" id="IPR043132">
    <property type="entry name" value="BCAT-like_C"/>
</dbReference>
<dbReference type="PANTHER" id="PTHR42743">
    <property type="entry name" value="AMINO-ACID AMINOTRANSFERASE"/>
    <property type="match status" value="1"/>
</dbReference>
<organism evidence="2 3">
    <name type="scientific">Gloeothece verrucosa (strain PCC 7822)</name>
    <name type="common">Cyanothece sp. (strain PCC 7822)</name>
    <dbReference type="NCBI Taxonomy" id="497965"/>
    <lineage>
        <taxon>Bacteria</taxon>
        <taxon>Bacillati</taxon>
        <taxon>Cyanobacteriota</taxon>
        <taxon>Cyanophyceae</taxon>
        <taxon>Oscillatoriophycideae</taxon>
        <taxon>Chroococcales</taxon>
        <taxon>Aphanothecaceae</taxon>
        <taxon>Gloeothece</taxon>
        <taxon>Gloeothece verrucosa</taxon>
    </lineage>
</organism>
<reference evidence="3" key="1">
    <citation type="journal article" date="2011" name="MBio">
        <title>Novel metabolic attributes of the genus Cyanothece, comprising a group of unicellular nitrogen-fixing Cyanobacteria.</title>
        <authorList>
            <person name="Bandyopadhyay A."/>
            <person name="Elvitigala T."/>
            <person name="Welsh E."/>
            <person name="Stockel J."/>
            <person name="Liberton M."/>
            <person name="Min H."/>
            <person name="Sherman L.A."/>
            <person name="Pakrasi H.B."/>
        </authorList>
    </citation>
    <scope>NUCLEOTIDE SEQUENCE [LARGE SCALE GENOMIC DNA]</scope>
    <source>
        <strain evidence="3">PCC 7822</strain>
    </source>
</reference>
<protein>
    <submittedName>
        <fullName evidence="2">Aminotransferase class IV</fullName>
    </submittedName>
</protein>
<dbReference type="GO" id="GO:0008483">
    <property type="term" value="F:transaminase activity"/>
    <property type="evidence" value="ECO:0007669"/>
    <property type="project" value="UniProtKB-KW"/>
</dbReference>
<name>E0UID2_GLOV7</name>
<dbReference type="PANTHER" id="PTHR42743:SF11">
    <property type="entry name" value="AMINODEOXYCHORISMATE LYASE"/>
    <property type="match status" value="1"/>
</dbReference>
<comment type="similarity">
    <text evidence="1">Belongs to the class-IV pyridoxal-phosphate-dependent aminotransferase family.</text>
</comment>
<gene>
    <name evidence="2" type="ordered locus">Cyan7822_5011</name>
</gene>
<dbReference type="InterPro" id="IPR050571">
    <property type="entry name" value="Class-IV_PLP-Dep_Aminotrnsfr"/>
</dbReference>
<evidence type="ECO:0000313" key="2">
    <source>
        <dbReference type="EMBL" id="ADN16900.1"/>
    </source>
</evidence>
<dbReference type="InterPro" id="IPR036038">
    <property type="entry name" value="Aminotransferase-like"/>
</dbReference>
<dbReference type="Gene3D" id="3.30.470.10">
    <property type="match status" value="1"/>
</dbReference>
<dbReference type="InterPro" id="IPR001544">
    <property type="entry name" value="Aminotrans_IV"/>
</dbReference>
<dbReference type="HOGENOM" id="CLU_1056210_0_0_3"/>
<proteinExistence type="inferred from homology"/>
<dbReference type="Gene3D" id="3.20.10.10">
    <property type="entry name" value="D-amino Acid Aminotransferase, subunit A, domain 2"/>
    <property type="match status" value="1"/>
</dbReference>
<dbReference type="EMBL" id="CP002198">
    <property type="protein sequence ID" value="ADN16900.1"/>
    <property type="molecule type" value="Genomic_DNA"/>
</dbReference>
<evidence type="ECO:0000313" key="3">
    <source>
        <dbReference type="Proteomes" id="UP000008206"/>
    </source>
</evidence>
<keyword evidence="2" id="KW-0032">Aminotransferase</keyword>
<dbReference type="eggNOG" id="COG0115">
    <property type="taxonomic scope" value="Bacteria"/>
</dbReference>
<dbReference type="STRING" id="497965.Cyan7822_5011"/>
<accession>E0UID2</accession>
<evidence type="ECO:0000256" key="1">
    <source>
        <dbReference type="ARBA" id="ARBA00009320"/>
    </source>
</evidence>
<dbReference type="InterPro" id="IPR043131">
    <property type="entry name" value="BCAT-like_N"/>
</dbReference>
<dbReference type="Pfam" id="PF01063">
    <property type="entry name" value="Aminotran_4"/>
    <property type="match status" value="1"/>
</dbReference>
<dbReference type="GO" id="GO:0005829">
    <property type="term" value="C:cytosol"/>
    <property type="evidence" value="ECO:0007669"/>
    <property type="project" value="TreeGrafter"/>
</dbReference>
<dbReference type="GO" id="GO:0046394">
    <property type="term" value="P:carboxylic acid biosynthetic process"/>
    <property type="evidence" value="ECO:0007669"/>
    <property type="project" value="UniProtKB-ARBA"/>
</dbReference>
<dbReference type="Proteomes" id="UP000008206">
    <property type="component" value="Chromosome"/>
</dbReference>
<dbReference type="AlphaFoldDB" id="E0UID2"/>
<dbReference type="OrthoDB" id="451849at2"/>
<keyword evidence="3" id="KW-1185">Reference proteome</keyword>